<dbReference type="InterPro" id="IPR032675">
    <property type="entry name" value="LRR_dom_sf"/>
</dbReference>
<dbReference type="InParanoid" id="A0A409VUV4"/>
<dbReference type="Gene3D" id="3.80.10.10">
    <property type="entry name" value="Ribonuclease Inhibitor"/>
    <property type="match status" value="1"/>
</dbReference>
<sequence length="550" mass="63476">MQTVLQNDFMLSEIMQFLELDRSAGYAAALTCRAFRNPAQNVLWRHLATVFPLLKLLSNLKPRKEADSNDIVWFLEDQITSQDVERLKVFGTRVRSISSKWFRKEIPSQEQIDDSVFVAVASALQSHSLVPNLRSLNMLLGRKKGCHPSAVLQLLYSPYIQDIYLRSGDGPNLTLESFLPADDIAVYLKVLSRLHARSLRTLDLYDFPSELNVLESIPFLQGLSTLRLANQEQVVLEQSAITALAQLPHLDSLKLEVHHIIWNGSSRDIVPFNTLIRLEVSCQFMDVVELFSRFKFPSLQKLQHQLILRQQPHAHLYPWDRYFNAVGSSTASPFCDLSVERWLRGQEERRRWKEFRMNYEGVVFDYIKQSLLTLKHRLRRLWVSFPLVSSLSIENLEEIASMWPNMQELSIRAVSPVILNTSSLRLIALKFPHLQALFLDIDCTLIASPRKGSSHRLHSLFLQLSNWGGTEMEVHELVMLVDSLFPHLMNLRNMDAPILEDILDEERARYQSIRRLERHRLGVYEDGDNIKRFLSVDVDSGDDSDAMEVE</sequence>
<comment type="caution">
    <text evidence="1">The sequence shown here is derived from an EMBL/GenBank/DDBJ whole genome shotgun (WGS) entry which is preliminary data.</text>
</comment>
<dbReference type="EMBL" id="NHTK01005967">
    <property type="protein sequence ID" value="PPQ70035.1"/>
    <property type="molecule type" value="Genomic_DNA"/>
</dbReference>
<gene>
    <name evidence="1" type="ORF">CVT24_003802</name>
</gene>
<dbReference type="Proteomes" id="UP000284842">
    <property type="component" value="Unassembled WGS sequence"/>
</dbReference>
<dbReference type="OrthoDB" id="2663142at2759"/>
<dbReference type="SUPFAM" id="SSF52047">
    <property type="entry name" value="RNI-like"/>
    <property type="match status" value="1"/>
</dbReference>
<accession>A0A409VUV4</accession>
<keyword evidence="2" id="KW-1185">Reference proteome</keyword>
<dbReference type="AlphaFoldDB" id="A0A409VUV4"/>
<protein>
    <recommendedName>
        <fullName evidence="3">F-box domain-containing protein</fullName>
    </recommendedName>
</protein>
<reference evidence="1 2" key="1">
    <citation type="journal article" date="2018" name="Evol. Lett.">
        <title>Horizontal gene cluster transfer increased hallucinogenic mushroom diversity.</title>
        <authorList>
            <person name="Reynolds H.T."/>
            <person name="Vijayakumar V."/>
            <person name="Gluck-Thaler E."/>
            <person name="Korotkin H.B."/>
            <person name="Matheny P.B."/>
            <person name="Slot J.C."/>
        </authorList>
    </citation>
    <scope>NUCLEOTIDE SEQUENCE [LARGE SCALE GENOMIC DNA]</scope>
    <source>
        <strain evidence="1 2">2629</strain>
    </source>
</reference>
<evidence type="ECO:0008006" key="3">
    <source>
        <dbReference type="Google" id="ProtNLM"/>
    </source>
</evidence>
<evidence type="ECO:0000313" key="2">
    <source>
        <dbReference type="Proteomes" id="UP000284842"/>
    </source>
</evidence>
<name>A0A409VUV4_9AGAR</name>
<evidence type="ECO:0000313" key="1">
    <source>
        <dbReference type="EMBL" id="PPQ70035.1"/>
    </source>
</evidence>
<organism evidence="1 2">
    <name type="scientific">Panaeolus cyanescens</name>
    <dbReference type="NCBI Taxonomy" id="181874"/>
    <lineage>
        <taxon>Eukaryota</taxon>
        <taxon>Fungi</taxon>
        <taxon>Dikarya</taxon>
        <taxon>Basidiomycota</taxon>
        <taxon>Agaricomycotina</taxon>
        <taxon>Agaricomycetes</taxon>
        <taxon>Agaricomycetidae</taxon>
        <taxon>Agaricales</taxon>
        <taxon>Agaricineae</taxon>
        <taxon>Galeropsidaceae</taxon>
        <taxon>Panaeolus</taxon>
    </lineage>
</organism>
<proteinExistence type="predicted"/>